<dbReference type="GeneID" id="117151449"/>
<dbReference type="SUPFAM" id="SSF57256">
    <property type="entry name" value="Elafin-like"/>
    <property type="match status" value="1"/>
</dbReference>
<sequence>MRFLMRLLTVFTLYTDNLQVFRDGTLSKRRSSDTYKDVHCGIPFRQKSEFKMFRLIVIFCLIVHVCATEAHWKGYRPLCRYWCRTIDHQYYCCPSGKAESWAEYIWYSFLHPWLLMITVESAPIDTFWPENVHEEETGKHCPPLRTHCPRTYDWYSLPPTSCHGDEDCDKWEKCCYDVCLEHKTCKHAE</sequence>
<keyword evidence="1" id="KW-1185">Reference proteome</keyword>
<dbReference type="OrthoDB" id="6370971at2759"/>
<dbReference type="AlphaFoldDB" id="A0A6P8LL57"/>
<name>A0A6P8LL57_BOMIM</name>
<protein>
    <submittedName>
        <fullName evidence="2">Uncharacterized protein LOC117151449</fullName>
    </submittedName>
</protein>
<gene>
    <name evidence="2" type="primary">LOC117151449</name>
</gene>
<organism evidence="1 2">
    <name type="scientific">Bombus impatiens</name>
    <name type="common">Bumblebee</name>
    <dbReference type="NCBI Taxonomy" id="132113"/>
    <lineage>
        <taxon>Eukaryota</taxon>
        <taxon>Metazoa</taxon>
        <taxon>Ecdysozoa</taxon>
        <taxon>Arthropoda</taxon>
        <taxon>Hexapoda</taxon>
        <taxon>Insecta</taxon>
        <taxon>Pterygota</taxon>
        <taxon>Neoptera</taxon>
        <taxon>Endopterygota</taxon>
        <taxon>Hymenoptera</taxon>
        <taxon>Apocrita</taxon>
        <taxon>Aculeata</taxon>
        <taxon>Apoidea</taxon>
        <taxon>Anthophila</taxon>
        <taxon>Apidae</taxon>
        <taxon>Bombus</taxon>
        <taxon>Pyrobombus</taxon>
    </lineage>
</organism>
<dbReference type="Proteomes" id="UP000515180">
    <property type="component" value="Unplaced"/>
</dbReference>
<reference evidence="2" key="1">
    <citation type="submission" date="2025-08" db="UniProtKB">
        <authorList>
            <consortium name="RefSeq"/>
        </authorList>
    </citation>
    <scope>IDENTIFICATION</scope>
</reference>
<accession>A0A6P8LL57</accession>
<evidence type="ECO:0000313" key="2">
    <source>
        <dbReference type="RefSeq" id="XP_033175699.1"/>
    </source>
</evidence>
<evidence type="ECO:0000313" key="1">
    <source>
        <dbReference type="Proteomes" id="UP000515180"/>
    </source>
</evidence>
<dbReference type="RefSeq" id="XP_033175699.1">
    <property type="nucleotide sequence ID" value="XM_033319808.1"/>
</dbReference>
<dbReference type="InterPro" id="IPR036645">
    <property type="entry name" value="Elafin-like_sf"/>
</dbReference>
<proteinExistence type="predicted"/>